<feature type="region of interest" description="Disordered" evidence="1">
    <location>
        <begin position="121"/>
        <end position="172"/>
    </location>
</feature>
<dbReference type="EMBL" id="JACOFT010000002">
    <property type="protein sequence ID" value="MBC3811387.1"/>
    <property type="molecule type" value="Genomic_DNA"/>
</dbReference>
<dbReference type="Pfam" id="PF06580">
    <property type="entry name" value="His_kinase"/>
    <property type="match status" value="1"/>
</dbReference>
<proteinExistence type="predicted"/>
<dbReference type="InterPro" id="IPR005467">
    <property type="entry name" value="His_kinase_dom"/>
</dbReference>
<dbReference type="Pfam" id="PF02518">
    <property type="entry name" value="HATPase_c"/>
    <property type="match status" value="1"/>
</dbReference>
<dbReference type="SMART" id="SM00387">
    <property type="entry name" value="HATPase_c"/>
    <property type="match status" value="1"/>
</dbReference>
<feature type="domain" description="Histidine kinase" evidence="3">
    <location>
        <begin position="357"/>
        <end position="450"/>
    </location>
</feature>
<evidence type="ECO:0000256" key="2">
    <source>
        <dbReference type="SAM" id="Phobius"/>
    </source>
</evidence>
<evidence type="ECO:0000313" key="5">
    <source>
        <dbReference type="Proteomes" id="UP000637632"/>
    </source>
</evidence>
<sequence length="452" mass="49633">MNPTTTQTIKDLISEFSNWLSKRFDQTAAWVTKLSWWKFLLFAAITMLAGAILQDMLFTSEESVVVTKNVPSKKANKKAQVIDNDTSIEIDDTGIRIRKANSNGKGKQIEIDENGIRTKSDIDLTSGANTSPTPEAPGAPATAATPATPAVPATPATPAVTEKTSPTTEDIHIKLPPEVAKEISEDINNAVADAADEEVRSYKKTSSKWFVNFVLLLVFGLFGMKILMGGKVRAEEKAEEAGLAAERESLLRQVSEAKMQMMQAQVEPHFLFNTLASVEHLIETDPPRAAAMQRSLISYLRAVLPQMRENASTTNLGREADMIKAYLDLLKMRMEERLNVDFVMPEGLRSASFPPMMLQSLVENAIKHGLECKAEGGTIKFRVEVAHNKLRVSVTDDGLGFGAMPSNGTGLGLQNIRERLKLIYKEKGQMIITPNQPSGVCVTIEIPYELAN</sequence>
<keyword evidence="2" id="KW-1133">Transmembrane helix</keyword>
<dbReference type="Proteomes" id="UP000637632">
    <property type="component" value="Unassembled WGS sequence"/>
</dbReference>
<dbReference type="PROSITE" id="PS50109">
    <property type="entry name" value="HIS_KIN"/>
    <property type="match status" value="1"/>
</dbReference>
<organism evidence="4 5">
    <name type="scientific">Undibacterium aquatile</name>
    <dbReference type="NCBI Taxonomy" id="1537398"/>
    <lineage>
        <taxon>Bacteria</taxon>
        <taxon>Pseudomonadati</taxon>
        <taxon>Pseudomonadota</taxon>
        <taxon>Betaproteobacteria</taxon>
        <taxon>Burkholderiales</taxon>
        <taxon>Oxalobacteraceae</taxon>
        <taxon>Undibacterium</taxon>
    </lineage>
</organism>
<dbReference type="InterPro" id="IPR050640">
    <property type="entry name" value="Bact_2-comp_sensor_kinase"/>
</dbReference>
<keyword evidence="4" id="KW-0418">Kinase</keyword>
<name>A0ABR6XEQ0_9BURK</name>
<gene>
    <name evidence="4" type="ORF">H8K26_08040</name>
</gene>
<protein>
    <submittedName>
        <fullName evidence="4">Histidine kinase</fullName>
    </submittedName>
</protein>
<keyword evidence="4" id="KW-0808">Transferase</keyword>
<evidence type="ECO:0000259" key="3">
    <source>
        <dbReference type="PROSITE" id="PS50109"/>
    </source>
</evidence>
<keyword evidence="2" id="KW-0472">Membrane</keyword>
<dbReference type="PANTHER" id="PTHR34220:SF9">
    <property type="entry name" value="SIGNAL TRANSDUCTION HISTIDINE KINASE INTERNAL REGION DOMAIN-CONTAINING PROTEIN"/>
    <property type="match status" value="1"/>
</dbReference>
<dbReference type="InterPro" id="IPR010559">
    <property type="entry name" value="Sig_transdc_His_kin_internal"/>
</dbReference>
<dbReference type="InterPro" id="IPR003594">
    <property type="entry name" value="HATPase_dom"/>
</dbReference>
<reference evidence="4 5" key="1">
    <citation type="submission" date="2020-08" db="EMBL/GenBank/DDBJ databases">
        <title>Novel species isolated from subtropical streams in China.</title>
        <authorList>
            <person name="Lu H."/>
        </authorList>
    </citation>
    <scope>NUCLEOTIDE SEQUENCE [LARGE SCALE GENOMIC DNA]</scope>
    <source>
        <strain evidence="4 5">CCTCC AB 2015119</strain>
    </source>
</reference>
<dbReference type="SUPFAM" id="SSF55874">
    <property type="entry name" value="ATPase domain of HSP90 chaperone/DNA topoisomerase II/histidine kinase"/>
    <property type="match status" value="1"/>
</dbReference>
<feature type="compositionally biased region" description="Low complexity" evidence="1">
    <location>
        <begin position="132"/>
        <end position="162"/>
    </location>
</feature>
<keyword evidence="2" id="KW-0812">Transmembrane</keyword>
<feature type="transmembrane region" description="Helical" evidence="2">
    <location>
        <begin position="209"/>
        <end position="228"/>
    </location>
</feature>
<comment type="caution">
    <text evidence="4">The sequence shown here is derived from an EMBL/GenBank/DDBJ whole genome shotgun (WGS) entry which is preliminary data.</text>
</comment>
<dbReference type="RefSeq" id="WP_186883675.1">
    <property type="nucleotide sequence ID" value="NZ_JACOFT010000002.1"/>
</dbReference>
<dbReference type="Gene3D" id="3.30.565.10">
    <property type="entry name" value="Histidine kinase-like ATPase, C-terminal domain"/>
    <property type="match status" value="1"/>
</dbReference>
<dbReference type="GO" id="GO:0016301">
    <property type="term" value="F:kinase activity"/>
    <property type="evidence" value="ECO:0007669"/>
    <property type="project" value="UniProtKB-KW"/>
</dbReference>
<accession>A0ABR6XEQ0</accession>
<dbReference type="InterPro" id="IPR036890">
    <property type="entry name" value="HATPase_C_sf"/>
</dbReference>
<evidence type="ECO:0000256" key="1">
    <source>
        <dbReference type="SAM" id="MobiDB-lite"/>
    </source>
</evidence>
<dbReference type="PANTHER" id="PTHR34220">
    <property type="entry name" value="SENSOR HISTIDINE KINASE YPDA"/>
    <property type="match status" value="1"/>
</dbReference>
<evidence type="ECO:0000313" key="4">
    <source>
        <dbReference type="EMBL" id="MBC3811387.1"/>
    </source>
</evidence>
<keyword evidence="5" id="KW-1185">Reference proteome</keyword>